<organism evidence="2 3">
    <name type="scientific">Myxozyma melibiosi</name>
    <dbReference type="NCBI Taxonomy" id="54550"/>
    <lineage>
        <taxon>Eukaryota</taxon>
        <taxon>Fungi</taxon>
        <taxon>Dikarya</taxon>
        <taxon>Ascomycota</taxon>
        <taxon>Saccharomycotina</taxon>
        <taxon>Lipomycetes</taxon>
        <taxon>Lipomycetales</taxon>
        <taxon>Lipomycetaceae</taxon>
        <taxon>Myxozyma</taxon>
    </lineage>
</organism>
<keyword evidence="3" id="KW-1185">Reference proteome</keyword>
<name>A0ABR1F9Q1_9ASCO</name>
<dbReference type="RefSeq" id="XP_064769603.1">
    <property type="nucleotide sequence ID" value="XM_064911999.1"/>
</dbReference>
<dbReference type="Pfam" id="PF12222">
    <property type="entry name" value="PNGaseA"/>
    <property type="match status" value="1"/>
</dbReference>
<gene>
    <name evidence="2" type="ORF">BZA70DRAFT_274568</name>
</gene>
<feature type="domain" description="Peptide N-acetyl-beta-D-glucosaminyl asparaginase amidase A N-terminal" evidence="1">
    <location>
        <begin position="97"/>
        <end position="404"/>
    </location>
</feature>
<sequence>MEKASLPLSPARPRPRPQSNDSVFKRIALALLCATVLIPCAIILPGPRTGAALLRNLVLTQSPSQHPMSSSVPLNTTSAPLEVFQVYDDPLLSVTDPVASVVVMDHVFGFSYGRPFVGKYTPPNLDFNRVLFTLSATSKGRQFDRLALVFLGDHEIWRTSTAEPTANGIHFGYTKDLSHFLSLFKSDQKLIFEMGNLVDDTYTGAFHIILTATFYNDKLSDTPPDLILPISARRSTADKPSHFLLPQDSAAVQLSLPRSATKAVALITASGNAAEEFWYANIISSEKDAFPGESMLAHGPHREVGLYVDNKLVASTFAFPIIYTGGISPGFWRPIVGISAYDVPMYEFDITPALPLLWDGAKLEIKVLTGDALEPVIEHDWVVSGNVLVWTSPELTATAGKLVEFDISPLNVLNQVTKSTDNSELNVTSVASRSGKLSSEITYSNSAASSKPFKKIFSSEWALKSDNVQQYARSGQHQRVTAQTDISQSSSLLGARGLSYPLDLTTAYQLSPVLKITAELARGLTDDIDKQSSLWTHQSGSAYYIGQDAQGNGPFGGGETEQGFISGAVSGSQYWRTVRAVNGNVVRDLEVRHLADDEDSGALVDKDELMSDQDRDGDEFRSQVRPGNGENVMFSGCLDEYNQRVATSDVKINASEDEQLKKCIKRMFGRGPI</sequence>
<accession>A0ABR1F9Q1</accession>
<evidence type="ECO:0000313" key="3">
    <source>
        <dbReference type="Proteomes" id="UP001498771"/>
    </source>
</evidence>
<evidence type="ECO:0000259" key="1">
    <source>
        <dbReference type="Pfam" id="PF12222"/>
    </source>
</evidence>
<dbReference type="InterPro" id="IPR056948">
    <property type="entry name" value="PNGaseA_N"/>
</dbReference>
<dbReference type="EMBL" id="JBBJBU010000002">
    <property type="protein sequence ID" value="KAK7206570.1"/>
    <property type="molecule type" value="Genomic_DNA"/>
</dbReference>
<dbReference type="PANTHER" id="PTHR31104">
    <property type="entry name" value="PEPTIDE-N4-(N-ACETYL-BETA-GLUCOSAMINYL)ASPARAGINE AMIDASE A PROTEIN"/>
    <property type="match status" value="1"/>
</dbReference>
<dbReference type="Proteomes" id="UP001498771">
    <property type="component" value="Unassembled WGS sequence"/>
</dbReference>
<evidence type="ECO:0000313" key="2">
    <source>
        <dbReference type="EMBL" id="KAK7206570.1"/>
    </source>
</evidence>
<comment type="caution">
    <text evidence="2">The sequence shown here is derived from an EMBL/GenBank/DDBJ whole genome shotgun (WGS) entry which is preliminary data.</text>
</comment>
<dbReference type="GeneID" id="90037511"/>
<protein>
    <submittedName>
        <fullName evidence="2">Peptide N-acetyl-beta-D-glucosaminyl asparaginase amidase A-domain-containing protein</fullName>
    </submittedName>
</protein>
<proteinExistence type="predicted"/>
<dbReference type="InterPro" id="IPR021102">
    <property type="entry name" value="PNGase_A"/>
</dbReference>
<reference evidence="2 3" key="1">
    <citation type="submission" date="2024-03" db="EMBL/GenBank/DDBJ databases">
        <title>Genome-scale model development and genomic sequencing of the oleaginous clade Lipomyces.</title>
        <authorList>
            <consortium name="Lawrence Berkeley National Laboratory"/>
            <person name="Czajka J.J."/>
            <person name="Han Y."/>
            <person name="Kim J."/>
            <person name="Mondo S.J."/>
            <person name="Hofstad B.A."/>
            <person name="Robles A."/>
            <person name="Haridas S."/>
            <person name="Riley R."/>
            <person name="LaButti K."/>
            <person name="Pangilinan J."/>
            <person name="Andreopoulos W."/>
            <person name="Lipzen A."/>
            <person name="Yan J."/>
            <person name="Wang M."/>
            <person name="Ng V."/>
            <person name="Grigoriev I.V."/>
            <person name="Spatafora J.W."/>
            <person name="Magnuson J.K."/>
            <person name="Baker S.E."/>
            <person name="Pomraning K.R."/>
        </authorList>
    </citation>
    <scope>NUCLEOTIDE SEQUENCE [LARGE SCALE GENOMIC DNA]</scope>
    <source>
        <strain evidence="2 3">Phaff 52-87</strain>
    </source>
</reference>